<dbReference type="SUPFAM" id="SSF49503">
    <property type="entry name" value="Cupredoxins"/>
    <property type="match status" value="2"/>
</dbReference>
<dbReference type="GO" id="GO:0016491">
    <property type="term" value="F:oxidoreductase activity"/>
    <property type="evidence" value="ECO:0007669"/>
    <property type="project" value="InterPro"/>
</dbReference>
<comment type="similarity">
    <text evidence="1">Belongs to the multicopper oxidase family.</text>
</comment>
<sequence length="392" mass="44692">MHESDHSPHHLVDSVLSTYSNAPSYQCRRHSNGEMSLLVGDWYKAGHKSLRQGFDSGKPLSFPDGILNNVIPQSYFFTRDKGKTYLFRISNVGLSLSFNFRMEGHKMKVVEIEGSHTIQNTYETLDVHVGQSIAVLVTLDQPPKDYYIVATSYFTRTVLTETAVLHYSNSKSPIFGLIPAPSIDNYHWSMLQARTFKWNLTANAARTNPQGSYKYGSIKRTRSLNFVSSAPMINGKLHYAVNGVSFIVPDTPLKHADNFASVFTWDSILVAPTNGPIVLGTPVLRTNFHDFIEIIFQNIENTMQSWHLDGYSLWVVGYGNGQWSINFLFLISNIRIWIPFHRLKIVENKAIQSQAQKFHSQLDYPLRLMVPDSSYGRRMMQSILLKILLRHK</sequence>
<name>A0AAV7G3F3_DENCH</name>
<dbReference type="PANTHER" id="PTHR11709">
    <property type="entry name" value="MULTI-COPPER OXIDASE"/>
    <property type="match status" value="1"/>
</dbReference>
<dbReference type="PANTHER" id="PTHR11709:SF115">
    <property type="entry name" value="OS07G0119400 PROTEIN"/>
    <property type="match status" value="1"/>
</dbReference>
<dbReference type="EMBL" id="JAGFBR010000018">
    <property type="protein sequence ID" value="KAH0450232.1"/>
    <property type="molecule type" value="Genomic_DNA"/>
</dbReference>
<evidence type="ECO:0000313" key="5">
    <source>
        <dbReference type="Proteomes" id="UP000775213"/>
    </source>
</evidence>
<dbReference type="InterPro" id="IPR011706">
    <property type="entry name" value="Cu-oxidase_C"/>
</dbReference>
<dbReference type="AlphaFoldDB" id="A0AAV7G3F3"/>
<evidence type="ECO:0000259" key="3">
    <source>
        <dbReference type="Pfam" id="PF07731"/>
    </source>
</evidence>
<feature type="domain" description="Plastocyanin-like" evidence="3">
    <location>
        <begin position="276"/>
        <end position="324"/>
    </location>
</feature>
<accession>A0AAV7G3F3</accession>
<dbReference type="Pfam" id="PF07731">
    <property type="entry name" value="Cu-oxidase_2"/>
    <property type="match status" value="1"/>
</dbReference>
<gene>
    <name evidence="4" type="ORF">IEQ34_020924</name>
</gene>
<dbReference type="InterPro" id="IPR008972">
    <property type="entry name" value="Cupredoxin"/>
</dbReference>
<dbReference type="GO" id="GO:0005507">
    <property type="term" value="F:copper ion binding"/>
    <property type="evidence" value="ECO:0007669"/>
    <property type="project" value="InterPro"/>
</dbReference>
<reference evidence="4 5" key="1">
    <citation type="journal article" date="2021" name="Hortic Res">
        <title>Chromosome-scale assembly of the Dendrobium chrysotoxum genome enhances the understanding of orchid evolution.</title>
        <authorList>
            <person name="Zhang Y."/>
            <person name="Zhang G.Q."/>
            <person name="Zhang D."/>
            <person name="Liu X.D."/>
            <person name="Xu X.Y."/>
            <person name="Sun W.H."/>
            <person name="Yu X."/>
            <person name="Zhu X."/>
            <person name="Wang Z.W."/>
            <person name="Zhao X."/>
            <person name="Zhong W.Y."/>
            <person name="Chen H."/>
            <person name="Yin W.L."/>
            <person name="Huang T."/>
            <person name="Niu S.C."/>
            <person name="Liu Z.J."/>
        </authorList>
    </citation>
    <scope>NUCLEOTIDE SEQUENCE [LARGE SCALE GENOMIC DNA]</scope>
    <source>
        <strain evidence="4">Lindl</strain>
    </source>
</reference>
<protein>
    <submittedName>
        <fullName evidence="4">Uncharacterized protein</fullName>
    </submittedName>
</protein>
<dbReference type="InterPro" id="IPR001117">
    <property type="entry name" value="Cu-oxidase_2nd"/>
</dbReference>
<organism evidence="4 5">
    <name type="scientific">Dendrobium chrysotoxum</name>
    <name type="common">Orchid</name>
    <dbReference type="NCBI Taxonomy" id="161865"/>
    <lineage>
        <taxon>Eukaryota</taxon>
        <taxon>Viridiplantae</taxon>
        <taxon>Streptophyta</taxon>
        <taxon>Embryophyta</taxon>
        <taxon>Tracheophyta</taxon>
        <taxon>Spermatophyta</taxon>
        <taxon>Magnoliopsida</taxon>
        <taxon>Liliopsida</taxon>
        <taxon>Asparagales</taxon>
        <taxon>Orchidaceae</taxon>
        <taxon>Epidendroideae</taxon>
        <taxon>Malaxideae</taxon>
        <taxon>Dendrobiinae</taxon>
        <taxon>Dendrobium</taxon>
    </lineage>
</organism>
<dbReference type="Proteomes" id="UP000775213">
    <property type="component" value="Unassembled WGS sequence"/>
</dbReference>
<dbReference type="InterPro" id="IPR045087">
    <property type="entry name" value="Cu-oxidase_fam"/>
</dbReference>
<evidence type="ECO:0000313" key="4">
    <source>
        <dbReference type="EMBL" id="KAH0450232.1"/>
    </source>
</evidence>
<dbReference type="Gene3D" id="2.60.40.420">
    <property type="entry name" value="Cupredoxins - blue copper proteins"/>
    <property type="match status" value="2"/>
</dbReference>
<comment type="caution">
    <text evidence="4">The sequence shown here is derived from an EMBL/GenBank/DDBJ whole genome shotgun (WGS) entry which is preliminary data.</text>
</comment>
<evidence type="ECO:0000259" key="2">
    <source>
        <dbReference type="Pfam" id="PF00394"/>
    </source>
</evidence>
<feature type="domain" description="Plastocyanin-like" evidence="2">
    <location>
        <begin position="36"/>
        <end position="170"/>
    </location>
</feature>
<dbReference type="Pfam" id="PF00394">
    <property type="entry name" value="Cu-oxidase"/>
    <property type="match status" value="1"/>
</dbReference>
<proteinExistence type="inferred from homology"/>
<evidence type="ECO:0000256" key="1">
    <source>
        <dbReference type="ARBA" id="ARBA00010609"/>
    </source>
</evidence>
<keyword evidence="5" id="KW-1185">Reference proteome</keyword>